<name>A0AAV4ML93_9ARAC</name>
<evidence type="ECO:0000313" key="2">
    <source>
        <dbReference type="Proteomes" id="UP001054837"/>
    </source>
</evidence>
<protein>
    <recommendedName>
        <fullName evidence="3">Single-stranded DNA-binding protein</fullName>
    </recommendedName>
</protein>
<gene>
    <name evidence="1" type="ORF">CDAR_266161</name>
</gene>
<evidence type="ECO:0000313" key="1">
    <source>
        <dbReference type="EMBL" id="GIX73138.1"/>
    </source>
</evidence>
<sequence length="114" mass="12924">MTSREIKDLGGRIENPFRRHAFHVHTRATLFHEAQNEKEPNLLECVIWGRQGQRNAFEMRGWGGGELKVSLFEGKAPVEVTELSGLKKAGKHEIVIYNFRSGLPSFAESVSIFN</sequence>
<evidence type="ECO:0008006" key="3">
    <source>
        <dbReference type="Google" id="ProtNLM"/>
    </source>
</evidence>
<dbReference type="Proteomes" id="UP001054837">
    <property type="component" value="Unassembled WGS sequence"/>
</dbReference>
<keyword evidence="2" id="KW-1185">Reference proteome</keyword>
<comment type="caution">
    <text evidence="1">The sequence shown here is derived from an EMBL/GenBank/DDBJ whole genome shotgun (WGS) entry which is preliminary data.</text>
</comment>
<dbReference type="AlphaFoldDB" id="A0AAV4ML93"/>
<reference evidence="1 2" key="1">
    <citation type="submission" date="2021-06" db="EMBL/GenBank/DDBJ databases">
        <title>Caerostris darwini draft genome.</title>
        <authorList>
            <person name="Kono N."/>
            <person name="Arakawa K."/>
        </authorList>
    </citation>
    <scope>NUCLEOTIDE SEQUENCE [LARGE SCALE GENOMIC DNA]</scope>
</reference>
<organism evidence="1 2">
    <name type="scientific">Caerostris darwini</name>
    <dbReference type="NCBI Taxonomy" id="1538125"/>
    <lineage>
        <taxon>Eukaryota</taxon>
        <taxon>Metazoa</taxon>
        <taxon>Ecdysozoa</taxon>
        <taxon>Arthropoda</taxon>
        <taxon>Chelicerata</taxon>
        <taxon>Arachnida</taxon>
        <taxon>Araneae</taxon>
        <taxon>Araneomorphae</taxon>
        <taxon>Entelegynae</taxon>
        <taxon>Araneoidea</taxon>
        <taxon>Araneidae</taxon>
        <taxon>Caerostris</taxon>
    </lineage>
</organism>
<dbReference type="EMBL" id="BPLQ01000583">
    <property type="protein sequence ID" value="GIX73138.1"/>
    <property type="molecule type" value="Genomic_DNA"/>
</dbReference>
<accession>A0AAV4ML93</accession>
<proteinExistence type="predicted"/>